<protein>
    <submittedName>
        <fullName evidence="1">Uncharacterized protein</fullName>
    </submittedName>
</protein>
<gene>
    <name evidence="1" type="ORF">SAMN05445850_5553</name>
</gene>
<name>A0A1H1JSV6_9BURK</name>
<evidence type="ECO:0000313" key="1">
    <source>
        <dbReference type="EMBL" id="SDR52829.1"/>
    </source>
</evidence>
<sequence length="107" mass="12138">MQVFVNLALKSTRSVRGNRASTFHSGWFTVTRLYGPVRESYLRGELGRGYIWADIEIPDDLRDHVSVAGFNADGTIRVQVWANTHRKTLAAFLASGDREWDVRERAA</sequence>
<proteinExistence type="predicted"/>
<evidence type="ECO:0000313" key="2">
    <source>
        <dbReference type="Proteomes" id="UP000199365"/>
    </source>
</evidence>
<keyword evidence="2" id="KW-1185">Reference proteome</keyword>
<reference evidence="2" key="1">
    <citation type="submission" date="2016-10" db="EMBL/GenBank/DDBJ databases">
        <authorList>
            <person name="Varghese N."/>
            <person name="Submissions S."/>
        </authorList>
    </citation>
    <scope>NUCLEOTIDE SEQUENCE [LARGE SCALE GENOMIC DNA]</scope>
    <source>
        <strain evidence="2">DUS833</strain>
    </source>
</reference>
<organism evidence="1 2">
    <name type="scientific">Paraburkholderia tuberum</name>
    <dbReference type="NCBI Taxonomy" id="157910"/>
    <lineage>
        <taxon>Bacteria</taxon>
        <taxon>Pseudomonadati</taxon>
        <taxon>Pseudomonadota</taxon>
        <taxon>Betaproteobacteria</taxon>
        <taxon>Burkholderiales</taxon>
        <taxon>Burkholderiaceae</taxon>
        <taxon>Paraburkholderia</taxon>
    </lineage>
</organism>
<dbReference type="STRING" id="157910.SAMN05445850_5553"/>
<dbReference type="Proteomes" id="UP000199365">
    <property type="component" value="Unassembled WGS sequence"/>
</dbReference>
<dbReference type="EMBL" id="FNKX01000002">
    <property type="protein sequence ID" value="SDR52829.1"/>
    <property type="molecule type" value="Genomic_DNA"/>
</dbReference>
<accession>A0A1H1JSV6</accession>
<dbReference type="AlphaFoldDB" id="A0A1H1JSV6"/>
<dbReference type="RefSeq" id="WP_143037248.1">
    <property type="nucleotide sequence ID" value="NZ_FNKX01000002.1"/>
</dbReference>